<reference evidence="2 3" key="1">
    <citation type="submission" date="2023-09" db="EMBL/GenBank/DDBJ databases">
        <authorList>
            <person name="Rey-Velasco X."/>
        </authorList>
    </citation>
    <scope>NUCLEOTIDE SEQUENCE [LARGE SCALE GENOMIC DNA]</scope>
    <source>
        <strain evidence="2 3">P385</strain>
    </source>
</reference>
<dbReference type="RefSeq" id="WP_311660245.1">
    <property type="nucleotide sequence ID" value="NZ_JAVRHY010000018.1"/>
</dbReference>
<accession>A0ABU3BCD1</accession>
<evidence type="ECO:0008006" key="4">
    <source>
        <dbReference type="Google" id="ProtNLM"/>
    </source>
</evidence>
<gene>
    <name evidence="2" type="ORF">RM531_14420</name>
</gene>
<comment type="caution">
    <text evidence="2">The sequence shown here is derived from an EMBL/GenBank/DDBJ whole genome shotgun (WGS) entry which is preliminary data.</text>
</comment>
<evidence type="ECO:0000313" key="3">
    <source>
        <dbReference type="Proteomes" id="UP001259982"/>
    </source>
</evidence>
<feature type="compositionally biased region" description="Basic and acidic residues" evidence="1">
    <location>
        <begin position="34"/>
        <end position="44"/>
    </location>
</feature>
<protein>
    <recommendedName>
        <fullName evidence="4">DUF2897 family protein</fullName>
    </recommendedName>
</protein>
<keyword evidence="3" id="KW-1185">Reference proteome</keyword>
<sequence length="55" mass="6620">MRMLLLTLLLVLIGLGIAHFVRAHIRRTREELKHVDRSKLRDLSQDEWDRDDDPR</sequence>
<feature type="compositionally biased region" description="Acidic residues" evidence="1">
    <location>
        <begin position="45"/>
        <end position="55"/>
    </location>
</feature>
<name>A0ABU3BCD1_9GAMM</name>
<proteinExistence type="predicted"/>
<evidence type="ECO:0000313" key="2">
    <source>
        <dbReference type="EMBL" id="MDT0619670.1"/>
    </source>
</evidence>
<dbReference type="Proteomes" id="UP001259982">
    <property type="component" value="Unassembled WGS sequence"/>
</dbReference>
<organism evidence="2 3">
    <name type="scientific">Spectribacter acetivorans</name>
    <dbReference type="NCBI Taxonomy" id="3075603"/>
    <lineage>
        <taxon>Bacteria</taxon>
        <taxon>Pseudomonadati</taxon>
        <taxon>Pseudomonadota</taxon>
        <taxon>Gammaproteobacteria</taxon>
        <taxon>Salinisphaerales</taxon>
        <taxon>Salinisphaeraceae</taxon>
        <taxon>Spectribacter</taxon>
    </lineage>
</organism>
<feature type="region of interest" description="Disordered" evidence="1">
    <location>
        <begin position="34"/>
        <end position="55"/>
    </location>
</feature>
<dbReference type="EMBL" id="JAVRHY010000018">
    <property type="protein sequence ID" value="MDT0619670.1"/>
    <property type="molecule type" value="Genomic_DNA"/>
</dbReference>
<evidence type="ECO:0000256" key="1">
    <source>
        <dbReference type="SAM" id="MobiDB-lite"/>
    </source>
</evidence>